<feature type="transmembrane region" description="Helical" evidence="4">
    <location>
        <begin position="1339"/>
        <end position="1360"/>
    </location>
</feature>
<accession>A0A6I7DDG4</accession>
<gene>
    <name evidence="6" type="ORF">F1325_13835</name>
</gene>
<keyword evidence="7" id="KW-1185">Reference proteome</keyword>
<keyword evidence="4" id="KW-1133">Transmembrane helix</keyword>
<dbReference type="InterPro" id="IPR011049">
    <property type="entry name" value="Serralysin-like_metalloprot_C"/>
</dbReference>
<evidence type="ECO:0000256" key="2">
    <source>
        <dbReference type="ARBA" id="ARBA00022525"/>
    </source>
</evidence>
<dbReference type="EMBL" id="CP043925">
    <property type="protein sequence ID" value="QHN11470.1"/>
    <property type="molecule type" value="Genomic_DNA"/>
</dbReference>
<feature type="transmembrane region" description="Helical" evidence="4">
    <location>
        <begin position="1366"/>
        <end position="1388"/>
    </location>
</feature>
<keyword evidence="4" id="KW-0472">Membrane</keyword>
<evidence type="ECO:0000256" key="3">
    <source>
        <dbReference type="ARBA" id="ARBA00022837"/>
    </source>
</evidence>
<dbReference type="PANTHER" id="PTHR38340">
    <property type="entry name" value="S-LAYER PROTEIN"/>
    <property type="match status" value="1"/>
</dbReference>
<dbReference type="InterPro" id="IPR037017">
    <property type="entry name" value="Anthrax_toxin_edema_cen_sf"/>
</dbReference>
<dbReference type="Pfam" id="PF00353">
    <property type="entry name" value="HemolysinCabind"/>
    <property type="match status" value="2"/>
</dbReference>
<comment type="subcellular location">
    <subcellularLocation>
        <location evidence="1">Secreted</location>
    </subcellularLocation>
</comment>
<dbReference type="GO" id="GO:0008294">
    <property type="term" value="F:calcium- and calmodulin-responsive adenylate cyclase activity"/>
    <property type="evidence" value="ECO:0007669"/>
    <property type="project" value="InterPro"/>
</dbReference>
<dbReference type="SUPFAM" id="SSF51120">
    <property type="entry name" value="beta-Roll"/>
    <property type="match status" value="2"/>
</dbReference>
<evidence type="ECO:0000256" key="1">
    <source>
        <dbReference type="ARBA" id="ARBA00004613"/>
    </source>
</evidence>
<dbReference type="Gene3D" id="3.30.70.1720">
    <property type="match status" value="1"/>
</dbReference>
<evidence type="ECO:0000256" key="4">
    <source>
        <dbReference type="SAM" id="Phobius"/>
    </source>
</evidence>
<dbReference type="Gene3D" id="3.90.1760.10">
    <property type="entry name" value="Anthrax toxin, edema factor, central domain"/>
    <property type="match status" value="1"/>
</dbReference>
<dbReference type="KEGG" id="pcol:F1325_13835"/>
<reference evidence="6 7" key="1">
    <citation type="submission" date="2019-09" db="EMBL/GenBank/DDBJ databases">
        <title>Emergence of a chromosome-mediated tetracycline resistance gene in Proteus strain.</title>
        <authorList>
            <person name="He D."/>
            <person name="Wang L."/>
        </authorList>
    </citation>
    <scope>NUCLEOTIDE SEQUENCE [LARGE SCALE GENOMIC DNA]</scope>
    <source>
        <strain evidence="6 7">T60</strain>
    </source>
</reference>
<name>A0A6I7DDG4_9GAMM</name>
<dbReference type="Proteomes" id="UP000464700">
    <property type="component" value="Chromosome"/>
</dbReference>
<feature type="domain" description="Anthrax toxin edema factor central" evidence="5">
    <location>
        <begin position="233"/>
        <end position="400"/>
    </location>
</feature>
<dbReference type="InterPro" id="IPR005165">
    <property type="entry name" value="Anthrax_toxin_edema_cen"/>
</dbReference>
<dbReference type="SUPFAM" id="SSF81298">
    <property type="entry name" value="Adenylylcyclase toxin (the edema factor)"/>
    <property type="match status" value="1"/>
</dbReference>
<proteinExistence type="predicted"/>
<dbReference type="Pfam" id="PF03497">
    <property type="entry name" value="Anthrax_toxA"/>
    <property type="match status" value="1"/>
</dbReference>
<dbReference type="GO" id="GO:0005509">
    <property type="term" value="F:calcium ion binding"/>
    <property type="evidence" value="ECO:0007669"/>
    <property type="project" value="InterPro"/>
</dbReference>
<keyword evidence="4" id="KW-0812">Transmembrane</keyword>
<dbReference type="InterPro" id="IPR035099">
    <property type="entry name" value="Anthrax_toxin_C-terminal"/>
</dbReference>
<sequence length="2366" mass="270032">MEENKLLINNDESYCFTLIKIEKDFLKKVNNDKINAYYSLNDKRKNTNENVVILLSEKDEIEKNYLRYVDEYHAAGYDLFIVDVSKNKNAGSDLLEHLWLQHRGQLPQNIFIHGNNDQRENALLLYKNNIAKNNEIKGIILSSYLPKNEFIFPSDLEINTNIYFSYENPDEDYNNNLIYNELLNKNKKVKKISFTNREEYNSFSELNKKENNKILNSLSSNNHRKKELNEVKIGMPIKDQAIFSQISEEKGLIIGVRPIDTNSTSLISSGEYSSKSLAIKAKSSDWGPMAGFIPVDQSLAKGSAQKDLLKYNKAVADAINAGVASVSELYISDERVNELIESKVINYLYDKNSPLNFEVIHNNKTHEFFLEPQIIEGKQYYLVQHYNRFGAEPVLVIADPISNKPMIADYDLFTVIYPYSHLGTNTRVNMPVSWEEWKQSVNYAELTDKQKILYNDQLLYEKNEGHQLGFISQQIKELKNELNVALGRSIGMEIVHHGADDANPFAVIHDNFPATFFVPKSLFDKPLNSKNQTLHDFFYINNNGTVVLQSPDEFSKFQQSMIDLGYIAPLNEKWNDGVNNNYFTSQRKISATFIDTKKEIGRKLSIDKKDKYTLEYEISLNKFKEGSYVKNNKHSPEIELNNNAKNEITLLSSEYNHKNDLLNKMDNKNHLLSTKDKIEFYSKVSDIKWFKKIGYKLLESLIKTEGLFLNRTNETNLISFFSLLSKYSDIDTPIYKSFTVKNNDILSNNYEKGNLLAFDGIFHGFSNIEKVKKSSSDNVYISIIGKHSAKPLTSLHSGSSERAIIAPGTHFRVIKNKIINNKNYVVLEIANEINHQEPVFDLYDGELKGIGIDKYRTTFNEKTERKINSSQLNNIFGSWRGESLGSATIKNVVDKIIEGKISVEYAIHKYFKEISKVFSSDNSTLLSNKLYLAVYDPLISKAFNQYVNENITLETWKNSYNVNYLNDTITDNINRIKLLINNIYDVPKSVDYLSDASIELLSHYFNEPNKNKLTVDLLKIALNEKEYNIAINDVDYLISLNSNKDILSSVGINEVRTLSQKRSHENKSTDNLFELSLGLNNSEIVEDKIKIHNIEVDKRLLISLGAKINNKKIEHSDIFEKNHDYSNLTFDADKINDYFLSASGTDDDKQAISIIKSLLNNKEENIKKLISIDAERIDYLVSYERLVKILELEKRAFDEHYWDSIRKPSLKIPRHMKILSKVGYANISYSMWQSVNNTFSLAEQLNNPNLSLQQRKEIITNLSLMWSEMTFNGVSEIIEIAIAKGLLRYRHNPLEYASKISTRVGIALNILSVGFDIYHAYDNFSRISGETDEKRKIDYIVDGSFAIVSGLVTVGISIAILAGSAIAGPVGIAAGALIALATSIYSAVRLIEEAKKQTNFTPMEELNNGFYAFLMGDITPDKKNEIIYLDTENQLEEMIDKKALTHLEEIKKQSPDSSYFYTNEKQIYQEYYYYKVIPTLIEETADSILMPLKDFISQRILQNMSQKEAEEISALTPYLSAKKTAYKYYLPKEAIATDEKLIFDMDFYVNELNRYTIKIASDDESVIFGEIVDEDFFKNSKTTKEYVINKLGESKLENGLIRANNIEKYYTSDWHENTVLYFNTHNGNDIIAAPSITQNTFDIYNGTKRLSGGSKDDVFNVFTSESPYYASRFYGREGNDTLRLIKTKGKYTGYKVDLQHNYVKFQNSEDKTNSQSFHSKLYLYQNEGRFYSKKLIDTMPNIELQDQQVIAYLDSIENVIGSEMGDDYILGNEEANYLNGAGSVDHLYGKGGNDTLVLNEGYAEGGEGNDSYVILRSSLEQSYNKLFETIINETNKLGTSVVRFNYCFDEITSIKRNKKDIIFDFKINNENHEGKYIYHSVTLKNVYDDSVNNTHSHRYTLITQDGFTLTLDENTKDKILYKFSYLEKYNESKLAIKDFYINEYDNLVVTAFKSQSRNIKLLPEFEYSGFSSGTNLRFGIHGNNQNNHYVGIEADSYIKLSQGNDTYQIKTFLTKNNNERVNISLSDHIDKLTDNDVSYFFLTDISGFDLTFKDGLLSHRYLPDDYLTLCFETNLLNKIVDTNATIRLIDKDNVVFTLPTKDSHSNLLMPVVNLNLNISKSDDVLVIPESLSLNKAALSAYGVNSVMPYSTRLSATLADKPKELIDLLPILELNDGNDIVVNHNNMSSVIDGGKGDDNILVNKGHHILIAGEGNDRLSGGEGNDLLISQFGHDYLSGGEGSNVYVVQKRQSHVTIYDEGKNSHILVTGLAENETLISSQVGNNTQYQTQDKQFTLIVKMAVNEVNEKEQKPVISMTETSSVLSLQGLANIIQDMVTFNQQQFTVVNNHETMSLSTWSPLALVEKQL</sequence>
<evidence type="ECO:0000313" key="6">
    <source>
        <dbReference type="EMBL" id="QHN11470.1"/>
    </source>
</evidence>
<organism evidence="6 7">
    <name type="scientific">Proteus columbae</name>
    <dbReference type="NCBI Taxonomy" id="1987580"/>
    <lineage>
        <taxon>Bacteria</taxon>
        <taxon>Pseudomonadati</taxon>
        <taxon>Pseudomonadota</taxon>
        <taxon>Gammaproteobacteria</taxon>
        <taxon>Enterobacterales</taxon>
        <taxon>Morganellaceae</taxon>
        <taxon>Proteus</taxon>
    </lineage>
</organism>
<dbReference type="PRINTS" id="PR00313">
    <property type="entry name" value="CABNDNGRPT"/>
</dbReference>
<evidence type="ECO:0000259" key="5">
    <source>
        <dbReference type="Pfam" id="PF03497"/>
    </source>
</evidence>
<dbReference type="InterPro" id="IPR050557">
    <property type="entry name" value="RTX_toxin/Mannuronan_C5-epim"/>
</dbReference>
<keyword evidence="2" id="KW-0964">Secreted</keyword>
<dbReference type="Gene3D" id="2.150.10.10">
    <property type="entry name" value="Serralysin-like metalloprotease, C-terminal"/>
    <property type="match status" value="2"/>
</dbReference>
<dbReference type="InterPro" id="IPR001343">
    <property type="entry name" value="Hemolysn_Ca-bd"/>
</dbReference>
<evidence type="ECO:0000313" key="7">
    <source>
        <dbReference type="Proteomes" id="UP000464700"/>
    </source>
</evidence>
<dbReference type="GO" id="GO:0005576">
    <property type="term" value="C:extracellular region"/>
    <property type="evidence" value="ECO:0007669"/>
    <property type="project" value="UniProtKB-SubCell"/>
</dbReference>
<keyword evidence="3" id="KW-0106">Calcium</keyword>
<protein>
    <recommendedName>
        <fullName evidence="5">Anthrax toxin edema factor central domain-containing protein</fullName>
    </recommendedName>
</protein>
<dbReference type="PANTHER" id="PTHR38340:SF1">
    <property type="entry name" value="S-LAYER PROTEIN"/>
    <property type="match status" value="1"/>
</dbReference>
<dbReference type="RefSeq" id="WP_160230589.1">
    <property type="nucleotide sequence ID" value="NZ_CP043925.1"/>
</dbReference>